<sequence length="143" mass="15328">MAALDLAVTMRLQRTSRLIAATIVLFSILFMQLAVSAYACPALSLRNDGQMSSFGHTTSAETAPCQDMDMEQPSLCHASHQSDKQSLDKPATPPPMPFVAVGYGLPVSLGTLNFQPAPGLLLPSFLTYATAPPIAIRNCCFRI</sequence>
<organism evidence="1 2">
    <name type="scientific">Massilia oculi</name>
    <dbReference type="NCBI Taxonomy" id="945844"/>
    <lineage>
        <taxon>Bacteria</taxon>
        <taxon>Pseudomonadati</taxon>
        <taxon>Pseudomonadota</taxon>
        <taxon>Betaproteobacteria</taxon>
        <taxon>Burkholderiales</taxon>
        <taxon>Oxalobacteraceae</taxon>
        <taxon>Telluria group</taxon>
        <taxon>Massilia</taxon>
    </lineage>
</organism>
<evidence type="ECO:0008006" key="3">
    <source>
        <dbReference type="Google" id="ProtNLM"/>
    </source>
</evidence>
<dbReference type="Proteomes" id="UP000245820">
    <property type="component" value="Chromosome"/>
</dbReference>
<evidence type="ECO:0000313" key="1">
    <source>
        <dbReference type="EMBL" id="AWL03028.1"/>
    </source>
</evidence>
<proteinExistence type="predicted"/>
<protein>
    <recommendedName>
        <fullName evidence="3">Copper resistance protein</fullName>
    </recommendedName>
</protein>
<gene>
    <name evidence="1" type="ORF">DIR46_00155</name>
</gene>
<accession>A0A2S2DCG5</accession>
<dbReference type="EMBL" id="CP029343">
    <property type="protein sequence ID" value="AWL03028.1"/>
    <property type="molecule type" value="Genomic_DNA"/>
</dbReference>
<dbReference type="OrthoDB" id="8592785at2"/>
<evidence type="ECO:0000313" key="2">
    <source>
        <dbReference type="Proteomes" id="UP000245820"/>
    </source>
</evidence>
<dbReference type="KEGG" id="mtim:DIR46_00155"/>
<dbReference type="AlphaFoldDB" id="A0A2S2DCG5"/>
<name>A0A2S2DCG5_9BURK</name>
<keyword evidence="2" id="KW-1185">Reference proteome</keyword>
<reference evidence="1 2" key="1">
    <citation type="submission" date="2018-05" db="EMBL/GenBank/DDBJ databases">
        <title>Complete genome sequence of Massilia oculi sp. nov. CCUG 43427T (=DSM 26321T), the type strain of M. oculi, and comparison with genome sequences of other Massilia strains.</title>
        <authorList>
            <person name="Zhu B."/>
        </authorList>
    </citation>
    <scope>NUCLEOTIDE SEQUENCE [LARGE SCALE GENOMIC DNA]</scope>
    <source>
        <strain evidence="1 2">CCUG 43427</strain>
    </source>
</reference>